<evidence type="ECO:0000256" key="2">
    <source>
        <dbReference type="SAM" id="MobiDB-lite"/>
    </source>
</evidence>
<gene>
    <name evidence="3" type="ORF">FB567DRAFT_619782</name>
</gene>
<feature type="compositionally biased region" description="Basic and acidic residues" evidence="2">
    <location>
        <begin position="62"/>
        <end position="75"/>
    </location>
</feature>
<sequence>MEPLDALPSKTEEANVVFATNSSNNEMLPAPPPSTTPQERRDKLSPAQLDLNGMDARATQVARRESAPEVLEAERSSAVFVDDASRMDLQKKRPAPTNEPGMREEKTDATNVHFQADLERIRDSTTAAERNAAALTLENEALTAEIETLRAEKEDLESENEDLESENDKLSLEVNEVISELEHRSAEVDRLVDETYELWSDTQHLDEVKLENERLEDEIESAQLYADMLVGENDDLRSEVSRLRQLNAELADDNLEFKQVRLENERLEDDVETAVVSAALLVEENDGLRREANVQNERMGRLELKARRSGKKLKLHRMRVKAVLGPLRSEVEG</sequence>
<dbReference type="Gene3D" id="1.20.5.340">
    <property type="match status" value="1"/>
</dbReference>
<evidence type="ECO:0000313" key="3">
    <source>
        <dbReference type="EMBL" id="KAH7088936.1"/>
    </source>
</evidence>
<feature type="coiled-coil region" evidence="1">
    <location>
        <begin position="125"/>
        <end position="180"/>
    </location>
</feature>
<organism evidence="3 4">
    <name type="scientific">Paraphoma chrysanthemicola</name>
    <dbReference type="NCBI Taxonomy" id="798071"/>
    <lineage>
        <taxon>Eukaryota</taxon>
        <taxon>Fungi</taxon>
        <taxon>Dikarya</taxon>
        <taxon>Ascomycota</taxon>
        <taxon>Pezizomycotina</taxon>
        <taxon>Dothideomycetes</taxon>
        <taxon>Pleosporomycetidae</taxon>
        <taxon>Pleosporales</taxon>
        <taxon>Pleosporineae</taxon>
        <taxon>Phaeosphaeriaceae</taxon>
        <taxon>Paraphoma</taxon>
    </lineage>
</organism>
<evidence type="ECO:0000256" key="1">
    <source>
        <dbReference type="SAM" id="Coils"/>
    </source>
</evidence>
<dbReference type="Proteomes" id="UP000813461">
    <property type="component" value="Unassembled WGS sequence"/>
</dbReference>
<protein>
    <submittedName>
        <fullName evidence="3">Uncharacterized protein</fullName>
    </submittedName>
</protein>
<comment type="caution">
    <text evidence="3">The sequence shown here is derived from an EMBL/GenBank/DDBJ whole genome shotgun (WGS) entry which is preliminary data.</text>
</comment>
<keyword evidence="4" id="KW-1185">Reference proteome</keyword>
<evidence type="ECO:0000313" key="4">
    <source>
        <dbReference type="Proteomes" id="UP000813461"/>
    </source>
</evidence>
<dbReference type="OrthoDB" id="10564739at2759"/>
<dbReference type="AlphaFoldDB" id="A0A8K0RAR3"/>
<name>A0A8K0RAR3_9PLEO</name>
<feature type="coiled-coil region" evidence="1">
    <location>
        <begin position="205"/>
        <end position="305"/>
    </location>
</feature>
<reference evidence="3" key="1">
    <citation type="journal article" date="2021" name="Nat. Commun.">
        <title>Genetic determinants of endophytism in the Arabidopsis root mycobiome.</title>
        <authorList>
            <person name="Mesny F."/>
            <person name="Miyauchi S."/>
            <person name="Thiergart T."/>
            <person name="Pickel B."/>
            <person name="Atanasova L."/>
            <person name="Karlsson M."/>
            <person name="Huettel B."/>
            <person name="Barry K.W."/>
            <person name="Haridas S."/>
            <person name="Chen C."/>
            <person name="Bauer D."/>
            <person name="Andreopoulos W."/>
            <person name="Pangilinan J."/>
            <person name="LaButti K."/>
            <person name="Riley R."/>
            <person name="Lipzen A."/>
            <person name="Clum A."/>
            <person name="Drula E."/>
            <person name="Henrissat B."/>
            <person name="Kohler A."/>
            <person name="Grigoriev I.V."/>
            <person name="Martin F.M."/>
            <person name="Hacquard S."/>
        </authorList>
    </citation>
    <scope>NUCLEOTIDE SEQUENCE</scope>
    <source>
        <strain evidence="3">MPI-SDFR-AT-0120</strain>
    </source>
</reference>
<accession>A0A8K0RAR3</accession>
<keyword evidence="1" id="KW-0175">Coiled coil</keyword>
<proteinExistence type="predicted"/>
<dbReference type="EMBL" id="JAGMVJ010000007">
    <property type="protein sequence ID" value="KAH7088936.1"/>
    <property type="molecule type" value="Genomic_DNA"/>
</dbReference>
<feature type="region of interest" description="Disordered" evidence="2">
    <location>
        <begin position="1"/>
        <end position="108"/>
    </location>
</feature>